<dbReference type="Gene3D" id="2.130.10.10">
    <property type="entry name" value="YVTN repeat-like/Quinoprotein amine dehydrogenase"/>
    <property type="match status" value="1"/>
</dbReference>
<dbReference type="Pfam" id="PF14269">
    <property type="entry name" value="Arylsulfotran_2"/>
    <property type="match status" value="1"/>
</dbReference>
<dbReference type="SUPFAM" id="SSF50998">
    <property type="entry name" value="Quinoprotein alcohol dehydrogenase-like"/>
    <property type="match status" value="1"/>
</dbReference>
<protein>
    <submittedName>
        <fullName evidence="1">Aryl sulfotransferase</fullName>
    </submittedName>
</protein>
<dbReference type="PANTHER" id="PTHR35340">
    <property type="entry name" value="PQQ ENZYME REPEAT PROTEIN-RELATED"/>
    <property type="match status" value="1"/>
</dbReference>
<evidence type="ECO:0000313" key="2">
    <source>
        <dbReference type="Proteomes" id="UP000077852"/>
    </source>
</evidence>
<dbReference type="InterPro" id="IPR053143">
    <property type="entry name" value="Arylsulfate_ST"/>
</dbReference>
<dbReference type="InterPro" id="IPR039535">
    <property type="entry name" value="ASST-like"/>
</dbReference>
<dbReference type="InterPro" id="IPR015943">
    <property type="entry name" value="WD40/YVTN_repeat-like_dom_sf"/>
</dbReference>
<dbReference type="EMBL" id="LVHG01000035">
    <property type="protein sequence ID" value="OAK64921.1"/>
    <property type="molecule type" value="Genomic_DNA"/>
</dbReference>
<proteinExistence type="predicted"/>
<name>A0AA91DPY4_VARPD</name>
<sequence>MRPTFAPFFNLPEVRSVPTTTVDQITQRRRGVGLIAHDPALSAGGYTLIAPQTDDGNVYLIDIEGRVAHQWKMPVRPGRAAVILPNGNLGYNGNHADSPEIYGAWSLWHGGDFYEVTPAGEIVWRYQDPTHHHDARWLANGHLLYAGCAPVPPGFAERVPGGTAHGPDEPMYGDVIREVDRDGKLVWEWKAWEHLKPEDFPIHPGFGRTHWPLVNGLDVTREGLVLMSLRTTSGIVGVDRATGGVKLHIPPSVLSHQHAPVALDNGNILAFDNGNFRTGKHVAFSRVLEIDPASNEVVWQYADELVNAFYTAYMGSAQRLPNGNTHVTESATGRLFEVTPAGEVVWEYVIPWFAEYPDEAARKYVPGRQNSVFQTFRYSAAQLPWLKVSAS</sequence>
<dbReference type="Proteomes" id="UP000077852">
    <property type="component" value="Unassembled WGS sequence"/>
</dbReference>
<dbReference type="PANTHER" id="PTHR35340:SF5">
    <property type="entry name" value="ASST-DOMAIN-CONTAINING PROTEIN"/>
    <property type="match status" value="1"/>
</dbReference>
<dbReference type="AlphaFoldDB" id="A0AA91DPY4"/>
<evidence type="ECO:0000313" key="1">
    <source>
        <dbReference type="EMBL" id="OAK64921.1"/>
    </source>
</evidence>
<comment type="caution">
    <text evidence="1">The sequence shown here is derived from an EMBL/GenBank/DDBJ whole genome shotgun (WGS) entry which is preliminary data.</text>
</comment>
<gene>
    <name evidence="1" type="ORF">A3K87_12625</name>
</gene>
<reference evidence="1 2" key="1">
    <citation type="submission" date="2016-03" db="EMBL/GenBank/DDBJ databases">
        <title>Genome sequence of Variovorax paradoxus KB5.</title>
        <authorList>
            <person name="Jeong H."/>
            <person name="Hong C.E."/>
            <person name="Jo S.H."/>
            <person name="Park J.M."/>
        </authorList>
    </citation>
    <scope>NUCLEOTIDE SEQUENCE [LARGE SCALE GENOMIC DNA]</scope>
    <source>
        <strain evidence="1 2">KB5</strain>
    </source>
</reference>
<dbReference type="InterPro" id="IPR011047">
    <property type="entry name" value="Quinoprotein_ADH-like_sf"/>
</dbReference>
<accession>A0AA91DPY4</accession>
<organism evidence="1 2">
    <name type="scientific">Variovorax paradoxus</name>
    <dbReference type="NCBI Taxonomy" id="34073"/>
    <lineage>
        <taxon>Bacteria</taxon>
        <taxon>Pseudomonadati</taxon>
        <taxon>Pseudomonadota</taxon>
        <taxon>Betaproteobacteria</taxon>
        <taxon>Burkholderiales</taxon>
        <taxon>Comamonadaceae</taxon>
        <taxon>Variovorax</taxon>
    </lineage>
</organism>